<evidence type="ECO:0000256" key="1">
    <source>
        <dbReference type="ARBA" id="ARBA00023239"/>
    </source>
</evidence>
<dbReference type="InterPro" id="IPR036663">
    <property type="entry name" value="Fumarylacetoacetase_C_sf"/>
</dbReference>
<organism evidence="3 4">
    <name type="scientific">Aurantiacibacter zhengii</name>
    <dbReference type="NCBI Taxonomy" id="2307003"/>
    <lineage>
        <taxon>Bacteria</taxon>
        <taxon>Pseudomonadati</taxon>
        <taxon>Pseudomonadota</taxon>
        <taxon>Alphaproteobacteria</taxon>
        <taxon>Sphingomonadales</taxon>
        <taxon>Erythrobacteraceae</taxon>
        <taxon>Aurantiacibacter</taxon>
    </lineage>
</organism>
<dbReference type="Pfam" id="PF01557">
    <property type="entry name" value="FAA_hydrolase"/>
    <property type="match status" value="1"/>
</dbReference>
<feature type="domain" description="Fumarylacetoacetase-like C-terminal" evidence="2">
    <location>
        <begin position="83"/>
        <end position="264"/>
    </location>
</feature>
<reference evidence="3 4" key="1">
    <citation type="submission" date="2018-08" db="EMBL/GenBank/DDBJ databases">
        <title>Erythrobacter zhengii sp.nov., a bacterium isolated from deep-sea sediment.</title>
        <authorList>
            <person name="Fang C."/>
            <person name="Wu Y.-H."/>
            <person name="Sun C."/>
            <person name="Wang H."/>
            <person name="Cheng H."/>
            <person name="Meng F.-X."/>
            <person name="Wang C.-S."/>
            <person name="Xu X.-W."/>
        </authorList>
    </citation>
    <scope>NUCLEOTIDE SEQUENCE [LARGE SCALE GENOMIC DNA]</scope>
    <source>
        <strain evidence="3 4">V18</strain>
    </source>
</reference>
<dbReference type="EMBL" id="QXFL01000009">
    <property type="protein sequence ID" value="RIV83603.1"/>
    <property type="molecule type" value="Genomic_DNA"/>
</dbReference>
<accession>A0A418NNK0</accession>
<name>A0A418NNK0_9SPHN</name>
<comment type="caution">
    <text evidence="3">The sequence shown here is derived from an EMBL/GenBank/DDBJ whole genome shotgun (WGS) entry which is preliminary data.</text>
</comment>
<sequence length="270" mass="28506">MTTNTTIDPAIIDRAACALREAAKSGKEIDPVRDMISAGGLDAAYAVQESNTRHYLAKGRRLVGRKIGLTSLAVQNQLGVDQPDYGMLFADMDVAEGMPVSLDRVIQPKVEAEIAIVVGRDLPHPDLTTAELIRAIEYVVPAIEIVDSRIANWDIKIWDTIADNASSGLFVLGAVPRKLEGIDLRSCGMVMESKGEPISVGAGIACLHSPITASLWLAQVMAKAGRPLMEGDVILSGALGPMAGVSPGDIVEARINGLGIVRAVFAADAN</sequence>
<dbReference type="SUPFAM" id="SSF56529">
    <property type="entry name" value="FAH"/>
    <property type="match status" value="1"/>
</dbReference>
<dbReference type="GO" id="GO:0005737">
    <property type="term" value="C:cytoplasm"/>
    <property type="evidence" value="ECO:0007669"/>
    <property type="project" value="TreeGrafter"/>
</dbReference>
<evidence type="ECO:0000259" key="2">
    <source>
        <dbReference type="Pfam" id="PF01557"/>
    </source>
</evidence>
<keyword evidence="4" id="KW-1185">Reference proteome</keyword>
<gene>
    <name evidence="3" type="ORF">D2V07_15955</name>
</gene>
<dbReference type="Proteomes" id="UP000286576">
    <property type="component" value="Unassembled WGS sequence"/>
</dbReference>
<dbReference type="OrthoDB" id="9792137at2"/>
<dbReference type="PANTHER" id="PTHR30143:SF0">
    <property type="entry name" value="2-KETO-4-PENTENOATE HYDRATASE"/>
    <property type="match status" value="1"/>
</dbReference>
<dbReference type="InterPro" id="IPR011234">
    <property type="entry name" value="Fumarylacetoacetase-like_C"/>
</dbReference>
<dbReference type="RefSeq" id="WP_119587915.1">
    <property type="nucleotide sequence ID" value="NZ_CAWODQ010000029.1"/>
</dbReference>
<dbReference type="GO" id="GO:0008684">
    <property type="term" value="F:2-oxopent-4-enoate hydratase activity"/>
    <property type="evidence" value="ECO:0007669"/>
    <property type="project" value="TreeGrafter"/>
</dbReference>
<keyword evidence="1" id="KW-0456">Lyase</keyword>
<dbReference type="Gene3D" id="3.90.850.10">
    <property type="entry name" value="Fumarylacetoacetase-like, C-terminal domain"/>
    <property type="match status" value="1"/>
</dbReference>
<evidence type="ECO:0000313" key="3">
    <source>
        <dbReference type="EMBL" id="RIV83603.1"/>
    </source>
</evidence>
<dbReference type="AlphaFoldDB" id="A0A418NNK0"/>
<protein>
    <submittedName>
        <fullName evidence="3">2-keto-4-pentenoate hydratase</fullName>
    </submittedName>
</protein>
<dbReference type="InterPro" id="IPR050772">
    <property type="entry name" value="Hydratase-Decarb/MhpD_sf"/>
</dbReference>
<proteinExistence type="predicted"/>
<evidence type="ECO:0000313" key="4">
    <source>
        <dbReference type="Proteomes" id="UP000286576"/>
    </source>
</evidence>
<dbReference type="PANTHER" id="PTHR30143">
    <property type="entry name" value="ACID HYDRATASE"/>
    <property type="match status" value="1"/>
</dbReference>